<evidence type="ECO:0000313" key="2">
    <source>
        <dbReference type="EMBL" id="TXD35472.1"/>
    </source>
</evidence>
<dbReference type="InterPro" id="IPR000408">
    <property type="entry name" value="Reg_chr_condens"/>
</dbReference>
<dbReference type="InterPro" id="IPR009091">
    <property type="entry name" value="RCC1/BLIP-II"/>
</dbReference>
<name>A0A5C6X181_9DELT</name>
<dbReference type="Pfam" id="PF13540">
    <property type="entry name" value="RCC1_2"/>
    <property type="match status" value="3"/>
</dbReference>
<dbReference type="PANTHER" id="PTHR45982:SF1">
    <property type="entry name" value="REGULATOR OF CHROMOSOME CONDENSATION"/>
    <property type="match status" value="1"/>
</dbReference>
<dbReference type="GO" id="GO:0005737">
    <property type="term" value="C:cytoplasm"/>
    <property type="evidence" value="ECO:0007669"/>
    <property type="project" value="TreeGrafter"/>
</dbReference>
<evidence type="ECO:0000256" key="1">
    <source>
        <dbReference type="SAM" id="MobiDB-lite"/>
    </source>
</evidence>
<comment type="caution">
    <text evidence="2">The sequence shown here is derived from an EMBL/GenBank/DDBJ whole genome shotgun (WGS) entry which is preliminary data.</text>
</comment>
<dbReference type="Proteomes" id="UP000321046">
    <property type="component" value="Unassembled WGS sequence"/>
</dbReference>
<dbReference type="PROSITE" id="PS50012">
    <property type="entry name" value="RCC1_3"/>
    <property type="match status" value="5"/>
</dbReference>
<proteinExistence type="predicted"/>
<organism evidence="2 3">
    <name type="scientific">Lujinxingia vulgaris</name>
    <dbReference type="NCBI Taxonomy" id="2600176"/>
    <lineage>
        <taxon>Bacteria</taxon>
        <taxon>Deltaproteobacteria</taxon>
        <taxon>Bradymonadales</taxon>
        <taxon>Lujinxingiaceae</taxon>
        <taxon>Lujinxingia</taxon>
    </lineage>
</organism>
<dbReference type="Pfam" id="PF00415">
    <property type="entry name" value="RCC1"/>
    <property type="match status" value="2"/>
</dbReference>
<feature type="region of interest" description="Disordered" evidence="1">
    <location>
        <begin position="17"/>
        <end position="76"/>
    </location>
</feature>
<dbReference type="Gene3D" id="2.130.10.30">
    <property type="entry name" value="Regulator of chromosome condensation 1/beta-lactamase-inhibitor protein II"/>
    <property type="match status" value="2"/>
</dbReference>
<reference evidence="2 3" key="1">
    <citation type="submission" date="2019-08" db="EMBL/GenBank/DDBJ databases">
        <title>Bradymonadales sp. TMQ2.</title>
        <authorList>
            <person name="Liang Q."/>
        </authorList>
    </citation>
    <scope>NUCLEOTIDE SEQUENCE [LARGE SCALE GENOMIC DNA]</scope>
    <source>
        <strain evidence="2 3">TMQ2</strain>
    </source>
</reference>
<dbReference type="EMBL" id="VOSL01000050">
    <property type="protein sequence ID" value="TXD35472.1"/>
    <property type="molecule type" value="Genomic_DNA"/>
</dbReference>
<dbReference type="PRINTS" id="PR00633">
    <property type="entry name" value="RCCNDNSATION"/>
</dbReference>
<dbReference type="AlphaFoldDB" id="A0A5C6X181"/>
<dbReference type="SUPFAM" id="SSF50985">
    <property type="entry name" value="RCC1/BLIP-II"/>
    <property type="match status" value="1"/>
</dbReference>
<dbReference type="PANTHER" id="PTHR45982">
    <property type="entry name" value="REGULATOR OF CHROMOSOME CONDENSATION"/>
    <property type="match status" value="1"/>
</dbReference>
<dbReference type="RefSeq" id="WP_146974586.1">
    <property type="nucleotide sequence ID" value="NZ_VOSL01000050.1"/>
</dbReference>
<gene>
    <name evidence="2" type="ORF">FRC96_11200</name>
</gene>
<dbReference type="GO" id="GO:0005085">
    <property type="term" value="F:guanyl-nucleotide exchange factor activity"/>
    <property type="evidence" value="ECO:0007669"/>
    <property type="project" value="TreeGrafter"/>
</dbReference>
<dbReference type="InterPro" id="IPR051553">
    <property type="entry name" value="Ran_GTPase-activating"/>
</dbReference>
<protein>
    <submittedName>
        <fullName evidence="2">Uncharacterized protein</fullName>
    </submittedName>
</protein>
<evidence type="ECO:0000313" key="3">
    <source>
        <dbReference type="Proteomes" id="UP000321046"/>
    </source>
</evidence>
<sequence length="516" mass="51858">MKRELLVALGLSVGLGAAWGCGEPEEDPVEDVGVEEDAGDVGGDEDAGDVGGDEDTDVEEDADGGDEDTDVGGGDVNVEVEGVPEGRTYFRSVSGVVVTCEEGCEVACELSLNGGAAEAVACEEGQAFDLEGLEYGEYQLGVVVDGEVAATRSFEVHPPEWASVSGGAGHTCAILLDGHLVCFGGGDEGQLGDGAGASSAEAVLVDETWSSVDAGTSHTCAISEEGALYCWGTSAEGALGTGETSSNLPAQVGVESDWQSVSAGGSHSCGIRAGGALYCWGDSTQGATGLGSEVSEATEPVLVEADGVSAWSAVSAGDGFTCALTDAGALYCWGRADAGVVGPNGDTVSEPRAYAGELEFSAISAGLVHACGVVDGGESPDDVQCWGEGAAYQLGTGETRRENSPTTRAVGSVELSSVVSGAAFSCGLAPDGTLNCWGSNASGQLGFDPVTAEFPFPAQVSEDVWETVGAGFAHSCGVRASDKSLLCWGDNSAGALGRGNVSEEALFEGAEIVWPF</sequence>
<dbReference type="OrthoDB" id="5490818at2"/>
<feature type="compositionally biased region" description="Acidic residues" evidence="1">
    <location>
        <begin position="23"/>
        <end position="70"/>
    </location>
</feature>
<accession>A0A5C6X181</accession>